<proteinExistence type="predicted"/>
<name>A0A7U2N3Z4_ASPFN</name>
<keyword evidence="2" id="KW-1185">Reference proteome</keyword>
<dbReference type="AlphaFoldDB" id="A0A7U2N3Z4"/>
<dbReference type="VEuPathDB" id="FungiDB:F9C07_11647"/>
<dbReference type="EMBL" id="CP044623">
    <property type="protein sequence ID" value="QRD94640.1"/>
    <property type="molecule type" value="Genomic_DNA"/>
</dbReference>
<sequence length="61" mass="7136">MGREDNFSRNISRYCRMLFAGLITRLVRDEQKEGPIAELCSSYPMVSRRDLDVIGILVEWE</sequence>
<evidence type="ECO:0000313" key="2">
    <source>
        <dbReference type="Proteomes" id="UP000596276"/>
    </source>
</evidence>
<evidence type="ECO:0000313" key="1">
    <source>
        <dbReference type="EMBL" id="QRD94640.1"/>
    </source>
</evidence>
<accession>A0A7U2N3Z4</accession>
<dbReference type="Proteomes" id="UP000596276">
    <property type="component" value="Chromosome 6"/>
</dbReference>
<organism evidence="1 2">
    <name type="scientific">Aspergillus flavus (strain ATCC 200026 / FGSC A1120 / IAM 13836 / NRRL 3357 / JCM 12722 / SRRC 167)</name>
    <dbReference type="NCBI Taxonomy" id="332952"/>
    <lineage>
        <taxon>Eukaryota</taxon>
        <taxon>Fungi</taxon>
        <taxon>Dikarya</taxon>
        <taxon>Ascomycota</taxon>
        <taxon>Pezizomycotina</taxon>
        <taxon>Eurotiomycetes</taxon>
        <taxon>Eurotiomycetidae</taxon>
        <taxon>Eurotiales</taxon>
        <taxon>Aspergillaceae</taxon>
        <taxon>Aspergillus</taxon>
        <taxon>Aspergillus subgen. Circumdati</taxon>
    </lineage>
</organism>
<reference evidence="2" key="1">
    <citation type="journal article" date="2021" name="G3 (Bethesda)">
        <title>Chromosome assembled and annotated genome sequence of Aspergillus flavus NRRL 3357.</title>
        <authorList>
            <person name="Skerker J.M."/>
            <person name="Pianalto K.M."/>
            <person name="Mondo S.J."/>
            <person name="Yang K."/>
            <person name="Arkin A.P."/>
            <person name="Keller N.P."/>
            <person name="Grigoriev I.V."/>
            <person name="Louise Glass N.L."/>
        </authorList>
    </citation>
    <scope>NUCLEOTIDE SEQUENCE [LARGE SCALE GENOMIC DNA]</scope>
    <source>
        <strain evidence="2">ATCC 200026 / FGSC A1120 / IAM 13836 / NRRL 3357 / JCM 12722 / SRRC 167</strain>
    </source>
</reference>
<gene>
    <name evidence="1" type="ORF">F9C07_11647</name>
</gene>
<protein>
    <submittedName>
        <fullName evidence="1">Uncharacterized protein</fullName>
    </submittedName>
</protein>